<dbReference type="HOGENOM" id="CLU_1239952_0_0_1"/>
<name>G2XW31_BOTF4</name>
<dbReference type="Proteomes" id="UP000008177">
    <property type="component" value="Unplaced contigs"/>
</dbReference>
<proteinExistence type="predicted"/>
<dbReference type="EMBL" id="FQ790271">
    <property type="protein sequence ID" value="CCD44701.1"/>
    <property type="molecule type" value="Genomic_DNA"/>
</dbReference>
<protein>
    <submittedName>
        <fullName evidence="2">Uncharacterized protein</fullName>
    </submittedName>
</protein>
<accession>G2XW31</accession>
<organism evidence="2 3">
    <name type="scientific">Botryotinia fuckeliana (strain T4)</name>
    <name type="common">Noble rot fungus</name>
    <name type="synonym">Botrytis cinerea</name>
    <dbReference type="NCBI Taxonomy" id="999810"/>
    <lineage>
        <taxon>Eukaryota</taxon>
        <taxon>Fungi</taxon>
        <taxon>Dikarya</taxon>
        <taxon>Ascomycota</taxon>
        <taxon>Pezizomycotina</taxon>
        <taxon>Leotiomycetes</taxon>
        <taxon>Helotiales</taxon>
        <taxon>Sclerotiniaceae</taxon>
        <taxon>Botrytis</taxon>
    </lineage>
</organism>
<dbReference type="AlphaFoldDB" id="G2XW31"/>
<feature type="region of interest" description="Disordered" evidence="1">
    <location>
        <begin position="78"/>
        <end position="128"/>
    </location>
</feature>
<reference evidence="3" key="1">
    <citation type="journal article" date="2011" name="PLoS Genet.">
        <title>Genomic analysis of the necrotrophic fungal pathogens Sclerotinia sclerotiorum and Botrytis cinerea.</title>
        <authorList>
            <person name="Amselem J."/>
            <person name="Cuomo C.A."/>
            <person name="van Kan J.A."/>
            <person name="Viaud M."/>
            <person name="Benito E.P."/>
            <person name="Couloux A."/>
            <person name="Coutinho P.M."/>
            <person name="de Vries R.P."/>
            <person name="Dyer P.S."/>
            <person name="Fillinger S."/>
            <person name="Fournier E."/>
            <person name="Gout L."/>
            <person name="Hahn M."/>
            <person name="Kohn L."/>
            <person name="Lapalu N."/>
            <person name="Plummer K.M."/>
            <person name="Pradier J.M."/>
            <person name="Quevillon E."/>
            <person name="Sharon A."/>
            <person name="Simon A."/>
            <person name="ten Have A."/>
            <person name="Tudzynski B."/>
            <person name="Tudzynski P."/>
            <person name="Wincker P."/>
            <person name="Andrew M."/>
            <person name="Anthouard V."/>
            <person name="Beever R.E."/>
            <person name="Beffa R."/>
            <person name="Benoit I."/>
            <person name="Bouzid O."/>
            <person name="Brault B."/>
            <person name="Chen Z."/>
            <person name="Choquer M."/>
            <person name="Collemare J."/>
            <person name="Cotton P."/>
            <person name="Danchin E.G."/>
            <person name="Da Silva C."/>
            <person name="Gautier A."/>
            <person name="Giraud C."/>
            <person name="Giraud T."/>
            <person name="Gonzalez C."/>
            <person name="Grossetete S."/>
            <person name="Guldener U."/>
            <person name="Henrissat B."/>
            <person name="Howlett B.J."/>
            <person name="Kodira C."/>
            <person name="Kretschmer M."/>
            <person name="Lappartient A."/>
            <person name="Leroch M."/>
            <person name="Levis C."/>
            <person name="Mauceli E."/>
            <person name="Neuveglise C."/>
            <person name="Oeser B."/>
            <person name="Pearson M."/>
            <person name="Poulain J."/>
            <person name="Poussereau N."/>
            <person name="Quesneville H."/>
            <person name="Rascle C."/>
            <person name="Schumacher J."/>
            <person name="Segurens B."/>
            <person name="Sexton A."/>
            <person name="Silva E."/>
            <person name="Sirven C."/>
            <person name="Soanes D.M."/>
            <person name="Talbot N.J."/>
            <person name="Templeton M."/>
            <person name="Yandava C."/>
            <person name="Yarden O."/>
            <person name="Zeng Q."/>
            <person name="Rollins J.A."/>
            <person name="Lebrun M.H."/>
            <person name="Dickman M."/>
        </authorList>
    </citation>
    <scope>NUCLEOTIDE SEQUENCE [LARGE SCALE GENOMIC DNA]</scope>
    <source>
        <strain evidence="3">T4</strain>
    </source>
</reference>
<evidence type="ECO:0000313" key="2">
    <source>
        <dbReference type="EMBL" id="CCD44701.1"/>
    </source>
</evidence>
<evidence type="ECO:0000256" key="1">
    <source>
        <dbReference type="SAM" id="MobiDB-lite"/>
    </source>
</evidence>
<feature type="compositionally biased region" description="Polar residues" evidence="1">
    <location>
        <begin position="118"/>
        <end position="128"/>
    </location>
</feature>
<evidence type="ECO:0000313" key="3">
    <source>
        <dbReference type="Proteomes" id="UP000008177"/>
    </source>
</evidence>
<sequence>MVMYDVRETFLVKLYTVRMSDWSLCIKSRCIFELSATGDFAGRARVYNRVFSKFRNSRRFRGLNTTYSRVVSKALPQGKRLTPTRAVPPVPRPSDATNTLQRDAKPSHTTKLHHQRPESTANPLNSRNSPRSTFALHFDLLLTPILLIPCHKPCIPVGVLLLKSQDKRVPLQILSLRHIASSHRQATLRELSPLRSCQGHVKVMSRSCQAMLLIHTLALIIDV</sequence>
<dbReference type="InParanoid" id="G2XW31"/>
<gene>
    <name evidence="2" type="ORF">BofuT4_P056020.1</name>
</gene>